<dbReference type="EMBL" id="JAZGQO010000010">
    <property type="protein sequence ID" value="KAK6176780.1"/>
    <property type="molecule type" value="Genomic_DNA"/>
</dbReference>
<feature type="transmembrane region" description="Helical" evidence="1">
    <location>
        <begin position="247"/>
        <end position="268"/>
    </location>
</feature>
<dbReference type="GO" id="GO:0016020">
    <property type="term" value="C:membrane"/>
    <property type="evidence" value="ECO:0007669"/>
    <property type="project" value="TreeGrafter"/>
</dbReference>
<keyword evidence="1" id="KW-0472">Membrane</keyword>
<keyword evidence="1" id="KW-1133">Transmembrane helix</keyword>
<feature type="transmembrane region" description="Helical" evidence="1">
    <location>
        <begin position="207"/>
        <end position="227"/>
    </location>
</feature>
<keyword evidence="3" id="KW-1185">Reference proteome</keyword>
<proteinExistence type="predicted"/>
<evidence type="ECO:0008006" key="4">
    <source>
        <dbReference type="Google" id="ProtNLM"/>
    </source>
</evidence>
<reference evidence="2 3" key="1">
    <citation type="submission" date="2024-01" db="EMBL/GenBank/DDBJ databases">
        <title>The genome of the rayed Mediterranean limpet Patella caerulea (Linnaeus, 1758).</title>
        <authorList>
            <person name="Anh-Thu Weber A."/>
            <person name="Halstead-Nussloch G."/>
        </authorList>
    </citation>
    <scope>NUCLEOTIDE SEQUENCE [LARGE SCALE GENOMIC DNA]</scope>
    <source>
        <strain evidence="2">AATW-2023a</strain>
        <tissue evidence="2">Whole specimen</tissue>
    </source>
</reference>
<dbReference type="Proteomes" id="UP001347796">
    <property type="component" value="Unassembled WGS sequence"/>
</dbReference>
<evidence type="ECO:0000313" key="3">
    <source>
        <dbReference type="Proteomes" id="UP001347796"/>
    </source>
</evidence>
<feature type="transmembrane region" description="Helical" evidence="1">
    <location>
        <begin position="183"/>
        <end position="200"/>
    </location>
</feature>
<feature type="transmembrane region" description="Helical" evidence="1">
    <location>
        <begin position="142"/>
        <end position="163"/>
    </location>
</feature>
<accession>A0AAN8JK52</accession>
<dbReference type="AlphaFoldDB" id="A0AAN8JK52"/>
<dbReference type="InterPro" id="IPR049352">
    <property type="entry name" value="Rost"/>
</dbReference>
<dbReference type="PANTHER" id="PTHR12242:SF45">
    <property type="entry name" value="MARVEL DOMAIN-CONTAINING PROTEIN"/>
    <property type="match status" value="1"/>
</dbReference>
<evidence type="ECO:0000256" key="1">
    <source>
        <dbReference type="SAM" id="Phobius"/>
    </source>
</evidence>
<organism evidence="2 3">
    <name type="scientific">Patella caerulea</name>
    <name type="common">Rayed Mediterranean limpet</name>
    <dbReference type="NCBI Taxonomy" id="87958"/>
    <lineage>
        <taxon>Eukaryota</taxon>
        <taxon>Metazoa</taxon>
        <taxon>Spiralia</taxon>
        <taxon>Lophotrochozoa</taxon>
        <taxon>Mollusca</taxon>
        <taxon>Gastropoda</taxon>
        <taxon>Patellogastropoda</taxon>
        <taxon>Patelloidea</taxon>
        <taxon>Patellidae</taxon>
        <taxon>Patella</taxon>
    </lineage>
</organism>
<evidence type="ECO:0000313" key="2">
    <source>
        <dbReference type="EMBL" id="KAK6176780.1"/>
    </source>
</evidence>
<keyword evidence="1" id="KW-0812">Transmembrane</keyword>
<feature type="transmembrane region" description="Helical" evidence="1">
    <location>
        <begin position="38"/>
        <end position="58"/>
    </location>
</feature>
<comment type="caution">
    <text evidence="2">The sequence shown here is derived from an EMBL/GenBank/DDBJ whole genome shotgun (WGS) entry which is preliminary data.</text>
</comment>
<feature type="transmembrane region" description="Helical" evidence="1">
    <location>
        <begin position="78"/>
        <end position="100"/>
    </location>
</feature>
<dbReference type="PANTHER" id="PTHR12242">
    <property type="entry name" value="OS02G0130600 PROTEIN-RELATED"/>
    <property type="match status" value="1"/>
</dbReference>
<sequence>MNCGTILYVLREEFRLRKFGFGNVDDGRFYTFQFRLPPIVYILYRLFLALYTMSWLIVTRNGSIDGGKLAWGVFLTNWTYTVLTIYLITHLVTAVVYHIYMWRQGASIFRRTEEDVHNDYFRDDDNMSTEESPKVHLYIARIIVWIMFNAVSTGALVVTIIFWTSIYPSLSSGGPIGNYNIQLHVLNSLIIFIEHFVTAVPFRILHFIYPFAYLLLYTIFSAVYWAGNHNRVIYDILNWNKPGPTTGIVFLIGLIVVPLFHFLFYLIYKLRVFAYKKVAA</sequence>
<name>A0AAN8JK52_PATCE</name>
<dbReference type="Pfam" id="PF21534">
    <property type="entry name" value="Rost"/>
    <property type="match status" value="1"/>
</dbReference>
<gene>
    <name evidence="2" type="ORF">SNE40_015014</name>
</gene>
<protein>
    <recommendedName>
        <fullName evidence="4">Protein rolling stone</fullName>
    </recommendedName>
</protein>